<comment type="caution">
    <text evidence="3">The sequence shown here is derived from an EMBL/GenBank/DDBJ whole genome shotgun (WGS) entry which is preliminary data.</text>
</comment>
<dbReference type="Proteomes" id="UP000235392">
    <property type="component" value="Unassembled WGS sequence"/>
</dbReference>
<keyword evidence="5" id="KW-1185">Reference proteome</keyword>
<evidence type="ECO:0000256" key="2">
    <source>
        <dbReference type="SAM" id="SignalP"/>
    </source>
</evidence>
<keyword evidence="2" id="KW-0732">Signal</keyword>
<protein>
    <submittedName>
        <fullName evidence="3">Uncharacterized protein</fullName>
    </submittedName>
</protein>
<dbReference type="PROSITE" id="PS51257">
    <property type="entry name" value="PROKAR_LIPOPROTEIN"/>
    <property type="match status" value="1"/>
</dbReference>
<dbReference type="EMBL" id="PGCI01000178">
    <property type="protein sequence ID" value="PLW35408.1"/>
    <property type="molecule type" value="Genomic_DNA"/>
</dbReference>
<evidence type="ECO:0000313" key="4">
    <source>
        <dbReference type="EMBL" id="PLW35408.1"/>
    </source>
</evidence>
<accession>A0A2N5TI14</accession>
<feature type="signal peptide" evidence="2">
    <location>
        <begin position="1"/>
        <end position="19"/>
    </location>
</feature>
<evidence type="ECO:0000256" key="1">
    <source>
        <dbReference type="SAM" id="MobiDB-lite"/>
    </source>
</evidence>
<evidence type="ECO:0000313" key="6">
    <source>
        <dbReference type="Proteomes" id="UP000235392"/>
    </source>
</evidence>
<dbReference type="AlphaFoldDB" id="A0A2N5TI14"/>
<name>A0A2N5TI14_9BASI</name>
<gene>
    <name evidence="3" type="ORF">PCANC_25471</name>
    <name evidence="4" type="ORF">PCASD_13979</name>
</gene>
<evidence type="ECO:0000313" key="5">
    <source>
        <dbReference type="Proteomes" id="UP000235388"/>
    </source>
</evidence>
<sequence length="294" mass="33606">MKTVNLLIVAVQLATSCRGMGFRNPTHGSEDLCSGYINWSGEENSNIRRPTASAVPRDLEPAESSRQVASRHNHEVPDEPRRHGLYFDKAAFATPSDNHKDRNVQSKLKLIEKTMDQYSTSTLMIPIEDMETFLHAFHSPSNHPRAGRTPSEAAASRMINFFLPESVNLWKIAYQKRLGIDFAGAKERFRQVLGHGYPGRINDAQMQDDRLVNFYLCYIFFVDMILTTIRKPTNVMVDTSQSFQAAIARFEDLAQKQLHDPEFPSNNNKKTITYLLKFISDWMASDDTYRKPNQ</sequence>
<organism evidence="3 5">
    <name type="scientific">Puccinia coronata f. sp. avenae</name>
    <dbReference type="NCBI Taxonomy" id="200324"/>
    <lineage>
        <taxon>Eukaryota</taxon>
        <taxon>Fungi</taxon>
        <taxon>Dikarya</taxon>
        <taxon>Basidiomycota</taxon>
        <taxon>Pucciniomycotina</taxon>
        <taxon>Pucciniomycetes</taxon>
        <taxon>Pucciniales</taxon>
        <taxon>Pucciniaceae</taxon>
        <taxon>Puccinia</taxon>
    </lineage>
</organism>
<feature type="chain" id="PRO_5015083748" evidence="2">
    <location>
        <begin position="20"/>
        <end position="294"/>
    </location>
</feature>
<dbReference type="OrthoDB" id="2507615at2759"/>
<feature type="compositionally biased region" description="Basic and acidic residues" evidence="1">
    <location>
        <begin position="72"/>
        <end position="81"/>
    </location>
</feature>
<reference evidence="5 6" key="1">
    <citation type="submission" date="2017-11" db="EMBL/GenBank/DDBJ databases">
        <title>De novo assembly and phasing of dikaryotic genomes from two isolates of Puccinia coronata f. sp. avenae, the causal agent of oat crown rust.</title>
        <authorList>
            <person name="Miller M.E."/>
            <person name="Zhang Y."/>
            <person name="Omidvar V."/>
            <person name="Sperschneider J."/>
            <person name="Schwessinger B."/>
            <person name="Raley C."/>
            <person name="Palmer J.M."/>
            <person name="Garnica D."/>
            <person name="Upadhyaya N."/>
            <person name="Rathjen J."/>
            <person name="Taylor J.M."/>
            <person name="Park R.F."/>
            <person name="Dodds P.N."/>
            <person name="Hirsch C.D."/>
            <person name="Kianian S.F."/>
            <person name="Figueroa M."/>
        </authorList>
    </citation>
    <scope>NUCLEOTIDE SEQUENCE [LARGE SCALE GENOMIC DNA]</scope>
    <source>
        <strain evidence="3">12NC29</strain>
        <strain evidence="4">12SD80</strain>
    </source>
</reference>
<dbReference type="Proteomes" id="UP000235388">
    <property type="component" value="Unassembled WGS sequence"/>
</dbReference>
<dbReference type="EMBL" id="PGCJ01000645">
    <property type="protein sequence ID" value="PLW25133.1"/>
    <property type="molecule type" value="Genomic_DNA"/>
</dbReference>
<proteinExistence type="predicted"/>
<feature type="region of interest" description="Disordered" evidence="1">
    <location>
        <begin position="53"/>
        <end position="81"/>
    </location>
</feature>
<evidence type="ECO:0000313" key="3">
    <source>
        <dbReference type="EMBL" id="PLW25133.1"/>
    </source>
</evidence>